<dbReference type="GO" id="GO:0005576">
    <property type="term" value="C:extracellular region"/>
    <property type="evidence" value="ECO:0007669"/>
    <property type="project" value="TreeGrafter"/>
</dbReference>
<dbReference type="InterPro" id="IPR052755">
    <property type="entry name" value="Lysozyme_Inhibitor_LprI"/>
</dbReference>
<feature type="region of interest" description="Disordered" evidence="1">
    <location>
        <begin position="42"/>
        <end position="107"/>
    </location>
</feature>
<feature type="compositionally biased region" description="Low complexity" evidence="1">
    <location>
        <begin position="58"/>
        <end position="74"/>
    </location>
</feature>
<dbReference type="SUPFAM" id="SSF47090">
    <property type="entry name" value="PGBD-like"/>
    <property type="match status" value="1"/>
</dbReference>
<dbReference type="PANTHER" id="PTHR37549">
    <property type="entry name" value="LIPOPROTEIN LPRI"/>
    <property type="match status" value="1"/>
</dbReference>
<dbReference type="Pfam" id="PF01471">
    <property type="entry name" value="PG_binding_1"/>
    <property type="match status" value="1"/>
</dbReference>
<protein>
    <recommendedName>
        <fullName evidence="3">Peptidoglycan binding-like domain-containing protein</fullName>
    </recommendedName>
</protein>
<dbReference type="RefSeq" id="WP_141321241.1">
    <property type="nucleotide sequence ID" value="NZ_BJOC01000037.1"/>
</dbReference>
<dbReference type="InterPro" id="IPR036365">
    <property type="entry name" value="PGBD-like_sf"/>
</dbReference>
<feature type="domain" description="Peptidoglycan binding-like" evidence="3">
    <location>
        <begin position="108"/>
        <end position="157"/>
    </location>
</feature>
<name>A0A4Y4F6M5_9GAMM</name>
<dbReference type="EMBL" id="BJOC01000037">
    <property type="protein sequence ID" value="GED23504.1"/>
    <property type="molecule type" value="Genomic_DNA"/>
</dbReference>
<organism evidence="4 5">
    <name type="scientific">Halomonas halmophila</name>
    <dbReference type="NCBI Taxonomy" id="252"/>
    <lineage>
        <taxon>Bacteria</taxon>
        <taxon>Pseudomonadati</taxon>
        <taxon>Pseudomonadota</taxon>
        <taxon>Gammaproteobacteria</taxon>
        <taxon>Oceanospirillales</taxon>
        <taxon>Halomonadaceae</taxon>
        <taxon>Halomonas</taxon>
    </lineage>
</organism>
<dbReference type="OrthoDB" id="2080452at2"/>
<evidence type="ECO:0000256" key="1">
    <source>
        <dbReference type="SAM" id="MobiDB-lite"/>
    </source>
</evidence>
<feature type="signal peptide" evidence="2">
    <location>
        <begin position="1"/>
        <end position="22"/>
    </location>
</feature>
<gene>
    <name evidence="4" type="ORF">HHA01_24810</name>
</gene>
<reference evidence="4 5" key="1">
    <citation type="submission" date="2019-06" db="EMBL/GenBank/DDBJ databases">
        <title>Whole genome shotgun sequence of Halomonas halmophila NBRC 15537.</title>
        <authorList>
            <person name="Hosoyama A."/>
            <person name="Uohara A."/>
            <person name="Ohji S."/>
            <person name="Ichikawa N."/>
        </authorList>
    </citation>
    <scope>NUCLEOTIDE SEQUENCE [LARGE SCALE GENOMIC DNA]</scope>
    <source>
        <strain evidence="4 5">NBRC 15537</strain>
    </source>
</reference>
<feature type="compositionally biased region" description="Basic and acidic residues" evidence="1">
    <location>
        <begin position="42"/>
        <end position="57"/>
    </location>
</feature>
<keyword evidence="2" id="KW-0732">Signal</keyword>
<keyword evidence="5" id="KW-1185">Reference proteome</keyword>
<feature type="chain" id="PRO_5021275344" description="Peptidoglycan binding-like domain-containing protein" evidence="2">
    <location>
        <begin position="23"/>
        <end position="823"/>
    </location>
</feature>
<dbReference type="InterPro" id="IPR002477">
    <property type="entry name" value="Peptidoglycan-bd-like"/>
</dbReference>
<comment type="caution">
    <text evidence="4">The sequence shown here is derived from an EMBL/GenBank/DDBJ whole genome shotgun (WGS) entry which is preliminary data.</text>
</comment>
<evidence type="ECO:0000313" key="4">
    <source>
        <dbReference type="EMBL" id="GED23504.1"/>
    </source>
</evidence>
<proteinExistence type="predicted"/>
<evidence type="ECO:0000259" key="3">
    <source>
        <dbReference type="Pfam" id="PF01471"/>
    </source>
</evidence>
<dbReference type="AlphaFoldDB" id="A0A4Y4F6M5"/>
<dbReference type="InterPro" id="IPR036366">
    <property type="entry name" value="PGBDSf"/>
</dbReference>
<sequence length="823" mass="91316">MNNKKFCCGCLCLLLAAPLAQAQNDLLRGIVEDVGRAILEDQQTSREEAERRRRENEQQVQQRRAEQSASSPSSGHSNTAHTASPSRAGAAPEAAQGPASTTTALPSRQTVSRLQEMLNQLGYNAGPVDGLMGRKTATAIRAFQADQGVRRTGQPSASLALALQDALQNRPERAQSAPASAQSPSFDCRQARAAAEHAICGSGELARLDIAVHEAYQARLSGSSDRSSLRQRQRDWIQERNRCGDDSGCLATAMRAREAELRTTPAAPLESLDTRTVTDAVSPEAGQSREVSASAAPRAGGRVILTYPFDDTPHSEEERREIEKLERLQSRMYHAYLAHAEGADSQQENLLYIAWQHLDRQDTRDYLCSTQEMQSGQPGCMSYADAEWKALMLFDPNPGVVFESKGDGRFSWWRGANEFERKRRIQQLRDSPAVQAFLAEAPRPRVQYEYVLVGGVGEYDFDQKSFELWVRGLNKEKRVLLVSGVSRLLSGARRLEVAEYEHRFAVPPTHAEAFREKVTQLSGGDEARFQLHIAIEESLDQASAGWQATVQEIEYVLGDEADGKTLESLRGDLVQSSEEAAQSLASVTPSAEADGSSASVLRDLDLTFNEAGRLDFSPDDHDAVAYLMAAGLQGLSSESMHRPLGYLLKDLVKEDLGEQYLGCYAARTEKDCDRFDDFMAESEFEARRLRGHVFDELVPAMVREAPPLPIAITEVLPATLGRYDFGAEAFALTYRRARFPGFGVLRAYRRSLPSVHEWLPERLAMPPDQAEALLDKLVDRSVELHLDYDIQTIDVQRNAEMSVEPLRMQIRTNDGDVLREQSL</sequence>
<feature type="compositionally biased region" description="Low complexity" evidence="1">
    <location>
        <begin position="83"/>
        <end position="100"/>
    </location>
</feature>
<evidence type="ECO:0000313" key="5">
    <source>
        <dbReference type="Proteomes" id="UP000319812"/>
    </source>
</evidence>
<dbReference type="Proteomes" id="UP000319812">
    <property type="component" value="Unassembled WGS sequence"/>
</dbReference>
<dbReference type="PANTHER" id="PTHR37549:SF1">
    <property type="entry name" value="LIPOPROTEIN LPRI"/>
    <property type="match status" value="1"/>
</dbReference>
<dbReference type="Gene3D" id="1.10.101.10">
    <property type="entry name" value="PGBD-like superfamily/PGBD"/>
    <property type="match status" value="1"/>
</dbReference>
<accession>A0A4Y4F6M5</accession>
<evidence type="ECO:0000256" key="2">
    <source>
        <dbReference type="SAM" id="SignalP"/>
    </source>
</evidence>